<accession>A0A2W2DC30</accession>
<dbReference type="EMBL" id="POUB01000027">
    <property type="protein sequence ID" value="PZG01509.1"/>
    <property type="molecule type" value="Genomic_DNA"/>
</dbReference>
<protein>
    <submittedName>
        <fullName evidence="1">Uncharacterized protein</fullName>
    </submittedName>
</protein>
<proteinExistence type="predicted"/>
<comment type="caution">
    <text evidence="1">The sequence shown here is derived from an EMBL/GenBank/DDBJ whole genome shotgun (WGS) entry which is preliminary data.</text>
</comment>
<dbReference type="AlphaFoldDB" id="A0A2W2DC30"/>
<dbReference type="Proteomes" id="UP000248749">
    <property type="component" value="Unassembled WGS sequence"/>
</dbReference>
<gene>
    <name evidence="1" type="ORF">C1I99_06780</name>
</gene>
<organism evidence="1 2">
    <name type="scientific">Micromonospora deserti</name>
    <dbReference type="NCBI Taxonomy" id="2070366"/>
    <lineage>
        <taxon>Bacteria</taxon>
        <taxon>Bacillati</taxon>
        <taxon>Actinomycetota</taxon>
        <taxon>Actinomycetes</taxon>
        <taxon>Micromonosporales</taxon>
        <taxon>Micromonosporaceae</taxon>
        <taxon>Micromonospora</taxon>
    </lineage>
</organism>
<evidence type="ECO:0000313" key="2">
    <source>
        <dbReference type="Proteomes" id="UP000248749"/>
    </source>
</evidence>
<name>A0A2W2DC30_9ACTN</name>
<evidence type="ECO:0000313" key="1">
    <source>
        <dbReference type="EMBL" id="PZG01509.1"/>
    </source>
</evidence>
<sequence length="71" mass="7562">MSRSPTGPPPEVLATIRALVAKFVSEYTRKTGRTPDFGAEQPSFRGRKSLLGVLLDRHGGGYGGRGVFAGE</sequence>
<dbReference type="OrthoDB" id="4759758at2"/>
<reference evidence="1 2" key="1">
    <citation type="submission" date="2018-01" db="EMBL/GenBank/DDBJ databases">
        <title>Draft genome sequence of Salinispora sp. 13K206.</title>
        <authorList>
            <person name="Sahin N."/>
            <person name="Saygin H."/>
            <person name="Ay H."/>
        </authorList>
    </citation>
    <scope>NUCLEOTIDE SEQUENCE [LARGE SCALE GENOMIC DNA]</scope>
    <source>
        <strain evidence="1 2">13K206</strain>
    </source>
</reference>
<dbReference type="RefSeq" id="WP_111133347.1">
    <property type="nucleotide sequence ID" value="NZ_POUB01000027.1"/>
</dbReference>
<keyword evidence="2" id="KW-1185">Reference proteome</keyword>